<keyword evidence="1" id="KW-0472">Membrane</keyword>
<feature type="transmembrane region" description="Helical" evidence="1">
    <location>
        <begin position="218"/>
        <end position="245"/>
    </location>
</feature>
<name>A0A8B6EYL5_MYTGA</name>
<accession>A0A8B6EYL5</accession>
<evidence type="ECO:0000313" key="3">
    <source>
        <dbReference type="EMBL" id="VDI41774.1"/>
    </source>
</evidence>
<feature type="chain" id="PRO_5033013145" evidence="2">
    <location>
        <begin position="18"/>
        <end position="411"/>
    </location>
</feature>
<sequence>MDFKLLISLLSLGFAYAGNLNKRNNRCDVWTKLHNKASKPSCPQGKSFYAVWTTHNDTYIESCFDSQMVPQGNMLIMDQQSGNLNSVKCPEETIQPQAFLSYTECGCNEFKSRCNEKGQAIYSNGSTFEDRSCRCDYIGGYTFVNISAGKCSCNPKVEMCACRRQNCEHGYKLSQDYTCIEEKKFWENTFNCPSFSERIHQTNTPISPIESNETGQVLVWKVILTVFIPTAAISGFIFFVIGVAVENKNNVCKQLHVLFNSQINNSKEYEIHPKGLSVSTQTELAPQEYTEDKDVNLKKENITSNNALSRVSNQGNGYNECGRKTGSVISTSSNIEGTTDGNISSRQFEEQIVSISRGTVLTERVVKKVDPEKQNTYSRNALRPRDFQSDSLMESYEPLLKDVHESVRLKH</sequence>
<dbReference type="Proteomes" id="UP000596742">
    <property type="component" value="Unassembled WGS sequence"/>
</dbReference>
<keyword evidence="1" id="KW-1133">Transmembrane helix</keyword>
<evidence type="ECO:0000313" key="4">
    <source>
        <dbReference type="Proteomes" id="UP000596742"/>
    </source>
</evidence>
<gene>
    <name evidence="3" type="ORF">MGAL_10B046040</name>
</gene>
<dbReference type="OrthoDB" id="6130986at2759"/>
<feature type="signal peptide" evidence="2">
    <location>
        <begin position="1"/>
        <end position="17"/>
    </location>
</feature>
<keyword evidence="4" id="KW-1185">Reference proteome</keyword>
<comment type="caution">
    <text evidence="3">The sequence shown here is derived from an EMBL/GenBank/DDBJ whole genome shotgun (WGS) entry which is preliminary data.</text>
</comment>
<proteinExistence type="predicted"/>
<reference evidence="3" key="1">
    <citation type="submission" date="2018-11" db="EMBL/GenBank/DDBJ databases">
        <authorList>
            <person name="Alioto T."/>
            <person name="Alioto T."/>
        </authorList>
    </citation>
    <scope>NUCLEOTIDE SEQUENCE</scope>
</reference>
<evidence type="ECO:0000256" key="1">
    <source>
        <dbReference type="SAM" id="Phobius"/>
    </source>
</evidence>
<dbReference type="EMBL" id="UYJE01005941">
    <property type="protein sequence ID" value="VDI41774.1"/>
    <property type="molecule type" value="Genomic_DNA"/>
</dbReference>
<dbReference type="AlphaFoldDB" id="A0A8B6EYL5"/>
<keyword evidence="2" id="KW-0732">Signal</keyword>
<organism evidence="3 4">
    <name type="scientific">Mytilus galloprovincialis</name>
    <name type="common">Mediterranean mussel</name>
    <dbReference type="NCBI Taxonomy" id="29158"/>
    <lineage>
        <taxon>Eukaryota</taxon>
        <taxon>Metazoa</taxon>
        <taxon>Spiralia</taxon>
        <taxon>Lophotrochozoa</taxon>
        <taxon>Mollusca</taxon>
        <taxon>Bivalvia</taxon>
        <taxon>Autobranchia</taxon>
        <taxon>Pteriomorphia</taxon>
        <taxon>Mytilida</taxon>
        <taxon>Mytiloidea</taxon>
        <taxon>Mytilidae</taxon>
        <taxon>Mytilinae</taxon>
        <taxon>Mytilus</taxon>
    </lineage>
</organism>
<evidence type="ECO:0000256" key="2">
    <source>
        <dbReference type="SAM" id="SignalP"/>
    </source>
</evidence>
<protein>
    <submittedName>
        <fullName evidence="3">Uncharacterized protein</fullName>
    </submittedName>
</protein>
<keyword evidence="1" id="KW-0812">Transmembrane</keyword>